<proteinExistence type="predicted"/>
<dbReference type="OrthoDB" id="4802432at2759"/>
<dbReference type="Proteomes" id="UP000738349">
    <property type="component" value="Unassembled WGS sequence"/>
</dbReference>
<reference evidence="1" key="1">
    <citation type="journal article" date="2021" name="Nat. Commun.">
        <title>Genetic determinants of endophytism in the Arabidopsis root mycobiome.</title>
        <authorList>
            <person name="Mesny F."/>
            <person name="Miyauchi S."/>
            <person name="Thiergart T."/>
            <person name="Pickel B."/>
            <person name="Atanasova L."/>
            <person name="Karlsson M."/>
            <person name="Huettel B."/>
            <person name="Barry K.W."/>
            <person name="Haridas S."/>
            <person name="Chen C."/>
            <person name="Bauer D."/>
            <person name="Andreopoulos W."/>
            <person name="Pangilinan J."/>
            <person name="LaButti K."/>
            <person name="Riley R."/>
            <person name="Lipzen A."/>
            <person name="Clum A."/>
            <person name="Drula E."/>
            <person name="Henrissat B."/>
            <person name="Kohler A."/>
            <person name="Grigoriev I.V."/>
            <person name="Martin F.M."/>
            <person name="Hacquard S."/>
        </authorList>
    </citation>
    <scope>NUCLEOTIDE SEQUENCE</scope>
    <source>
        <strain evidence="1">MPI-CAGE-AT-0147</strain>
    </source>
</reference>
<protein>
    <recommendedName>
        <fullName evidence="3">F-box domain-containing protein</fullName>
    </recommendedName>
</protein>
<evidence type="ECO:0000313" key="2">
    <source>
        <dbReference type="Proteomes" id="UP000738349"/>
    </source>
</evidence>
<organism evidence="1 2">
    <name type="scientific">Dactylonectria macrodidyma</name>
    <dbReference type="NCBI Taxonomy" id="307937"/>
    <lineage>
        <taxon>Eukaryota</taxon>
        <taxon>Fungi</taxon>
        <taxon>Dikarya</taxon>
        <taxon>Ascomycota</taxon>
        <taxon>Pezizomycotina</taxon>
        <taxon>Sordariomycetes</taxon>
        <taxon>Hypocreomycetidae</taxon>
        <taxon>Hypocreales</taxon>
        <taxon>Nectriaceae</taxon>
        <taxon>Dactylonectria</taxon>
    </lineage>
</organism>
<accession>A0A9P9ED87</accession>
<name>A0A9P9ED87_9HYPO</name>
<comment type="caution">
    <text evidence="1">The sequence shown here is derived from an EMBL/GenBank/DDBJ whole genome shotgun (WGS) entry which is preliminary data.</text>
</comment>
<sequence length="112" mass="12746">MENLPAELVSRIPSFLAKPDIRCFWIREPAPSLTAYAVISRQWQQAVERLTFQDLVLTPHELAVSQDGIRLTATRLAHVRCISLFFEVPVHNPAVSTDPDDFDDQIVFNKTI</sequence>
<evidence type="ECO:0008006" key="3">
    <source>
        <dbReference type="Google" id="ProtNLM"/>
    </source>
</evidence>
<keyword evidence="2" id="KW-1185">Reference proteome</keyword>
<gene>
    <name evidence="1" type="ORF">EDB81DRAFT_886313</name>
</gene>
<dbReference type="EMBL" id="JAGMUV010000013">
    <property type="protein sequence ID" value="KAH7136200.1"/>
    <property type="molecule type" value="Genomic_DNA"/>
</dbReference>
<evidence type="ECO:0000313" key="1">
    <source>
        <dbReference type="EMBL" id="KAH7136200.1"/>
    </source>
</evidence>
<dbReference type="AlphaFoldDB" id="A0A9P9ED87"/>